<evidence type="ECO:0000313" key="1">
    <source>
        <dbReference type="EMBL" id="SVC09923.1"/>
    </source>
</evidence>
<sequence>MDFVAAFQRVAFRGPGKDRPLEIEDIGVAKALDSPRHLAATIAHGTVDNDRLIGIGEKFLQLLICCIWRDTLGIG</sequence>
<proteinExistence type="predicted"/>
<organism evidence="1">
    <name type="scientific">marine metagenome</name>
    <dbReference type="NCBI Taxonomy" id="408172"/>
    <lineage>
        <taxon>unclassified sequences</taxon>
        <taxon>metagenomes</taxon>
        <taxon>ecological metagenomes</taxon>
    </lineage>
</organism>
<gene>
    <name evidence="1" type="ORF">METZ01_LOCUS262777</name>
</gene>
<dbReference type="AlphaFoldDB" id="A0A382JFJ2"/>
<protein>
    <submittedName>
        <fullName evidence="1">Uncharacterized protein</fullName>
    </submittedName>
</protein>
<accession>A0A382JFJ2</accession>
<reference evidence="1" key="1">
    <citation type="submission" date="2018-05" db="EMBL/GenBank/DDBJ databases">
        <authorList>
            <person name="Lanie J.A."/>
            <person name="Ng W.-L."/>
            <person name="Kazmierczak K.M."/>
            <person name="Andrzejewski T.M."/>
            <person name="Davidsen T.M."/>
            <person name="Wayne K.J."/>
            <person name="Tettelin H."/>
            <person name="Glass J.I."/>
            <person name="Rusch D."/>
            <person name="Podicherti R."/>
            <person name="Tsui H.-C.T."/>
            <person name="Winkler M.E."/>
        </authorList>
    </citation>
    <scope>NUCLEOTIDE SEQUENCE</scope>
</reference>
<name>A0A382JFJ2_9ZZZZ</name>
<dbReference type="EMBL" id="UINC01073490">
    <property type="protein sequence ID" value="SVC09923.1"/>
    <property type="molecule type" value="Genomic_DNA"/>
</dbReference>